<gene>
    <name evidence="1" type="ORF">Back11_34940</name>
</gene>
<name>A0A3G9JGN2_9BACL</name>
<sequence>MDGPAPRGSGHHIHHIGQKVMDDLGGDFNGEYSVMIAPEGEEVRTFTGLRSYSGEMPVFNYVGIYILKEKNDSVMYIDRLELTNDGDIWGGV</sequence>
<proteinExistence type="predicted"/>
<dbReference type="AlphaFoldDB" id="A0A3G9JGN2"/>
<dbReference type="RefSeq" id="WP_125659771.1">
    <property type="nucleotide sequence ID" value="NZ_AP019308.1"/>
</dbReference>
<dbReference type="EMBL" id="AP019308">
    <property type="protein sequence ID" value="BBH22149.1"/>
    <property type="molecule type" value="Genomic_DNA"/>
</dbReference>
<keyword evidence="2" id="KW-1185">Reference proteome</keyword>
<dbReference type="Proteomes" id="UP000275368">
    <property type="component" value="Chromosome"/>
</dbReference>
<organism evidence="1 2">
    <name type="scientific">Paenibacillus baekrokdamisoli</name>
    <dbReference type="NCBI Taxonomy" id="1712516"/>
    <lineage>
        <taxon>Bacteria</taxon>
        <taxon>Bacillati</taxon>
        <taxon>Bacillota</taxon>
        <taxon>Bacilli</taxon>
        <taxon>Bacillales</taxon>
        <taxon>Paenibacillaceae</taxon>
        <taxon>Paenibacillus</taxon>
    </lineage>
</organism>
<dbReference type="KEGG" id="pbk:Back11_34940"/>
<reference evidence="1 2" key="1">
    <citation type="submission" date="2018-11" db="EMBL/GenBank/DDBJ databases">
        <title>Complete genome sequence of Paenibacillus baekrokdamisoli strain KCTC 33723.</title>
        <authorList>
            <person name="Kang S.W."/>
            <person name="Lee K.C."/>
            <person name="Kim K.K."/>
            <person name="Kim J.S."/>
            <person name="Kim D.S."/>
            <person name="Ko S.H."/>
            <person name="Yang S.H."/>
            <person name="Lee J.S."/>
        </authorList>
    </citation>
    <scope>NUCLEOTIDE SEQUENCE [LARGE SCALE GENOMIC DNA]</scope>
    <source>
        <strain evidence="1 2">KCTC 33723</strain>
    </source>
</reference>
<evidence type="ECO:0000313" key="2">
    <source>
        <dbReference type="Proteomes" id="UP000275368"/>
    </source>
</evidence>
<accession>A0A3G9JGN2</accession>
<protein>
    <submittedName>
        <fullName evidence="1">Uncharacterized protein</fullName>
    </submittedName>
</protein>
<evidence type="ECO:0000313" key="1">
    <source>
        <dbReference type="EMBL" id="BBH22149.1"/>
    </source>
</evidence>